<dbReference type="Proteomes" id="UP000241769">
    <property type="component" value="Unassembled WGS sequence"/>
</dbReference>
<feature type="compositionally biased region" description="Basic and acidic residues" evidence="1">
    <location>
        <begin position="23"/>
        <end position="40"/>
    </location>
</feature>
<feature type="region of interest" description="Disordered" evidence="1">
    <location>
        <begin position="244"/>
        <end position="291"/>
    </location>
</feature>
<organism evidence="2 3">
    <name type="scientific">Planoprotostelium fungivorum</name>
    <dbReference type="NCBI Taxonomy" id="1890364"/>
    <lineage>
        <taxon>Eukaryota</taxon>
        <taxon>Amoebozoa</taxon>
        <taxon>Evosea</taxon>
        <taxon>Variosea</taxon>
        <taxon>Cavosteliida</taxon>
        <taxon>Cavosteliaceae</taxon>
        <taxon>Planoprotostelium</taxon>
    </lineage>
</organism>
<evidence type="ECO:0000313" key="2">
    <source>
        <dbReference type="EMBL" id="PRP79908.1"/>
    </source>
</evidence>
<evidence type="ECO:0000313" key="3">
    <source>
        <dbReference type="Proteomes" id="UP000241769"/>
    </source>
</evidence>
<feature type="compositionally biased region" description="Basic residues" evidence="1">
    <location>
        <begin position="266"/>
        <end position="276"/>
    </location>
</feature>
<keyword evidence="3" id="KW-1185">Reference proteome</keyword>
<proteinExistence type="predicted"/>
<reference evidence="2 3" key="1">
    <citation type="journal article" date="2018" name="Genome Biol. Evol.">
        <title>Multiple Roots of Fruiting Body Formation in Amoebozoa.</title>
        <authorList>
            <person name="Hillmann F."/>
            <person name="Forbes G."/>
            <person name="Novohradska S."/>
            <person name="Ferling I."/>
            <person name="Riege K."/>
            <person name="Groth M."/>
            <person name="Westermann M."/>
            <person name="Marz M."/>
            <person name="Spaller T."/>
            <person name="Winckler T."/>
            <person name="Schaap P."/>
            <person name="Glockner G."/>
        </authorList>
    </citation>
    <scope>NUCLEOTIDE SEQUENCE [LARGE SCALE GENOMIC DNA]</scope>
    <source>
        <strain evidence="2 3">Jena</strain>
    </source>
</reference>
<feature type="region of interest" description="Disordered" evidence="1">
    <location>
        <begin position="82"/>
        <end position="120"/>
    </location>
</feature>
<gene>
    <name evidence="2" type="ORF">PROFUN_12397</name>
</gene>
<name>A0A2P6N7H8_9EUKA</name>
<dbReference type="InParanoid" id="A0A2P6N7H8"/>
<sequence>MNNFNDNTRDVTQRVEPAIEGTDFQKNRREQMTSGMDDHVSHESVNTRMANASNGLDTHAVRPFADAISSLLGGQGNSHPYGDLNDMYTHHAPPFDSPQRHQSSLPRNSFDKEPTQFNESSSIECQIEGTNGYEILQLMIDKPTKQEVTLLDVKSAYFSYGKSPGVFHLKTADESRNPEEYHWTVITQEMVPLVHHGDPAWPLNRMSSSNRPEEFTNQNPLEAPPDLILKVKLITPRKIKRYIKKGEPGYKKPKPTYIKKGQPGYKRPKYYYKRKTTGKEEAETEEHEDKD</sequence>
<accession>A0A2P6N7H8</accession>
<feature type="region of interest" description="Disordered" evidence="1">
    <location>
        <begin position="1"/>
        <end position="40"/>
    </location>
</feature>
<dbReference type="AlphaFoldDB" id="A0A2P6N7H8"/>
<dbReference type="EMBL" id="MDYQ01000166">
    <property type="protein sequence ID" value="PRP79908.1"/>
    <property type="molecule type" value="Genomic_DNA"/>
</dbReference>
<feature type="compositionally biased region" description="Basic and acidic residues" evidence="1">
    <location>
        <begin position="277"/>
        <end position="291"/>
    </location>
</feature>
<protein>
    <submittedName>
        <fullName evidence="2">Uncharacterized protein</fullName>
    </submittedName>
</protein>
<evidence type="ECO:0000256" key="1">
    <source>
        <dbReference type="SAM" id="MobiDB-lite"/>
    </source>
</evidence>
<comment type="caution">
    <text evidence="2">The sequence shown here is derived from an EMBL/GenBank/DDBJ whole genome shotgun (WGS) entry which is preliminary data.</text>
</comment>